<evidence type="ECO:0000313" key="2">
    <source>
        <dbReference type="Proteomes" id="UP000055048"/>
    </source>
</evidence>
<accession>A0A0V0TJ30</accession>
<evidence type="ECO:0000313" key="1">
    <source>
        <dbReference type="EMBL" id="KRX39037.1"/>
    </source>
</evidence>
<dbReference type="EMBL" id="JYDJ01000246">
    <property type="protein sequence ID" value="KRX39037.1"/>
    <property type="molecule type" value="Genomic_DNA"/>
</dbReference>
<comment type="caution">
    <text evidence="1">The sequence shown here is derived from an EMBL/GenBank/DDBJ whole genome shotgun (WGS) entry which is preliminary data.</text>
</comment>
<sequence length="114" mass="12823">LQEYRSYPSLLDSVSCATSYGAPSLHHSFSFTLFTNDPVEETNRIPGRAFVLFCSCECATNLLDSCWSVQPHYGHFKAELSKPAGTSSYKPSRLTCQCTVWQKWNEQPCTQVFG</sequence>
<feature type="non-terminal residue" evidence="1">
    <location>
        <position position="1"/>
    </location>
</feature>
<reference evidence="1 2" key="1">
    <citation type="submission" date="2015-01" db="EMBL/GenBank/DDBJ databases">
        <title>Evolution of Trichinella species and genotypes.</title>
        <authorList>
            <person name="Korhonen P.K."/>
            <person name="Edoardo P."/>
            <person name="Giuseppe L.R."/>
            <person name="Gasser R.B."/>
        </authorList>
    </citation>
    <scope>NUCLEOTIDE SEQUENCE [LARGE SCALE GENOMIC DNA]</scope>
    <source>
        <strain evidence="1">ISS417</strain>
    </source>
</reference>
<gene>
    <name evidence="1" type="ORF">T05_14950</name>
</gene>
<feature type="non-terminal residue" evidence="1">
    <location>
        <position position="114"/>
    </location>
</feature>
<dbReference type="AlphaFoldDB" id="A0A0V0TJ30"/>
<dbReference type="Proteomes" id="UP000055048">
    <property type="component" value="Unassembled WGS sequence"/>
</dbReference>
<name>A0A0V0TJ30_9BILA</name>
<proteinExistence type="predicted"/>
<protein>
    <submittedName>
        <fullName evidence="1">Uncharacterized protein</fullName>
    </submittedName>
</protein>
<dbReference type="OrthoDB" id="5921819at2759"/>
<keyword evidence="2" id="KW-1185">Reference proteome</keyword>
<organism evidence="1 2">
    <name type="scientific">Trichinella murrelli</name>
    <dbReference type="NCBI Taxonomy" id="144512"/>
    <lineage>
        <taxon>Eukaryota</taxon>
        <taxon>Metazoa</taxon>
        <taxon>Ecdysozoa</taxon>
        <taxon>Nematoda</taxon>
        <taxon>Enoplea</taxon>
        <taxon>Dorylaimia</taxon>
        <taxon>Trichinellida</taxon>
        <taxon>Trichinellidae</taxon>
        <taxon>Trichinella</taxon>
    </lineage>
</organism>